<accession>A0A4R3Z1G6</accession>
<name>A0A4R3Z1G6_9FIRM</name>
<evidence type="ECO:0000259" key="1">
    <source>
        <dbReference type="PROSITE" id="PS51186"/>
    </source>
</evidence>
<dbReference type="Gene3D" id="3.40.630.30">
    <property type="match status" value="1"/>
</dbReference>
<dbReference type="InterPro" id="IPR016181">
    <property type="entry name" value="Acyl_CoA_acyltransferase"/>
</dbReference>
<keyword evidence="3" id="KW-1185">Reference proteome</keyword>
<dbReference type="InterPro" id="IPR052564">
    <property type="entry name" value="N-acetyltrans/Recomb-assoc"/>
</dbReference>
<dbReference type="EMBL" id="SMCQ01000008">
    <property type="protein sequence ID" value="TCV99568.1"/>
    <property type="molecule type" value="Genomic_DNA"/>
</dbReference>
<dbReference type="RefSeq" id="WP_066450335.1">
    <property type="nucleotide sequence ID" value="NZ_CAUWFI010000025.1"/>
</dbReference>
<reference evidence="2 3" key="1">
    <citation type="submission" date="2019-03" db="EMBL/GenBank/DDBJ databases">
        <title>Genomic Encyclopedia of Type Strains, Phase IV (KMG-IV): sequencing the most valuable type-strain genomes for metagenomic binning, comparative biology and taxonomic classification.</title>
        <authorList>
            <person name="Goeker M."/>
        </authorList>
    </citation>
    <scope>NUCLEOTIDE SEQUENCE [LARGE SCALE GENOMIC DNA]</scope>
    <source>
        <strain evidence="2 3">DSM 29487</strain>
    </source>
</reference>
<evidence type="ECO:0000313" key="2">
    <source>
        <dbReference type="EMBL" id="TCV99568.1"/>
    </source>
</evidence>
<dbReference type="SUPFAM" id="SSF55729">
    <property type="entry name" value="Acyl-CoA N-acyltransferases (Nat)"/>
    <property type="match status" value="1"/>
</dbReference>
<keyword evidence="2" id="KW-0808">Transferase</keyword>
<sequence length="154" mass="18062">MKTRLYKPTDLQEVLQLFYENIHNVCVNDYTLEQLDAWAPSDPDIYRWEASLNKNHTLVVEKDGKIVGFGNVGETGYLDRLYVHKDYLHQGIATLITKQLEKYAKAKGIVYMNTAASITSRPFFERQGYLVLEEQTVERRGIRLRRYLMEKKIN</sequence>
<evidence type="ECO:0000313" key="3">
    <source>
        <dbReference type="Proteomes" id="UP000295515"/>
    </source>
</evidence>
<dbReference type="InterPro" id="IPR000182">
    <property type="entry name" value="GNAT_dom"/>
</dbReference>
<dbReference type="GO" id="GO:0016747">
    <property type="term" value="F:acyltransferase activity, transferring groups other than amino-acyl groups"/>
    <property type="evidence" value="ECO:0007669"/>
    <property type="project" value="InterPro"/>
</dbReference>
<comment type="caution">
    <text evidence="2">The sequence shown here is derived from an EMBL/GenBank/DDBJ whole genome shotgun (WGS) entry which is preliminary data.</text>
</comment>
<dbReference type="GeneID" id="98915205"/>
<dbReference type="Proteomes" id="UP000295515">
    <property type="component" value="Unassembled WGS sequence"/>
</dbReference>
<dbReference type="Pfam" id="PF13673">
    <property type="entry name" value="Acetyltransf_10"/>
    <property type="match status" value="1"/>
</dbReference>
<proteinExistence type="predicted"/>
<organism evidence="2 3">
    <name type="scientific">Longibaculum muris</name>
    <dbReference type="NCBI Taxonomy" id="1796628"/>
    <lineage>
        <taxon>Bacteria</taxon>
        <taxon>Bacillati</taxon>
        <taxon>Bacillota</taxon>
        <taxon>Erysipelotrichia</taxon>
        <taxon>Erysipelotrichales</taxon>
        <taxon>Coprobacillaceae</taxon>
        <taxon>Longibaculum</taxon>
    </lineage>
</organism>
<dbReference type="CDD" id="cd04301">
    <property type="entry name" value="NAT_SF"/>
    <property type="match status" value="1"/>
</dbReference>
<feature type="domain" description="N-acetyltransferase" evidence="1">
    <location>
        <begin position="1"/>
        <end position="154"/>
    </location>
</feature>
<dbReference type="AlphaFoldDB" id="A0A4R3Z1G6"/>
<gene>
    <name evidence="2" type="ORF">EDD60_1087</name>
</gene>
<dbReference type="PANTHER" id="PTHR43451:SF1">
    <property type="entry name" value="ACETYLTRANSFERASE"/>
    <property type="match status" value="1"/>
</dbReference>
<dbReference type="PROSITE" id="PS51186">
    <property type="entry name" value="GNAT"/>
    <property type="match status" value="1"/>
</dbReference>
<dbReference type="PANTHER" id="PTHR43451">
    <property type="entry name" value="ACETYLTRANSFERASE (GNAT) FAMILY PROTEIN"/>
    <property type="match status" value="1"/>
</dbReference>
<protein>
    <submittedName>
        <fullName evidence="2">Putative acetyltransferase</fullName>
    </submittedName>
</protein>